<feature type="chain" id="PRO_5008888867" description="Secreted protein" evidence="1">
    <location>
        <begin position="23"/>
        <end position="72"/>
    </location>
</feature>
<evidence type="ECO:0008006" key="4">
    <source>
        <dbReference type="Google" id="ProtNLM"/>
    </source>
</evidence>
<proteinExistence type="predicted"/>
<protein>
    <recommendedName>
        <fullName evidence="4">Secreted protein</fullName>
    </recommendedName>
</protein>
<evidence type="ECO:0000313" key="2">
    <source>
        <dbReference type="EMBL" id="OBZ68174.1"/>
    </source>
</evidence>
<evidence type="ECO:0000313" key="3">
    <source>
        <dbReference type="Proteomes" id="UP000092993"/>
    </source>
</evidence>
<dbReference type="AlphaFoldDB" id="A0A1C7LZD5"/>
<organism evidence="2 3">
    <name type="scientific">Grifola frondosa</name>
    <name type="common">Maitake</name>
    <name type="synonym">Polyporus frondosus</name>
    <dbReference type="NCBI Taxonomy" id="5627"/>
    <lineage>
        <taxon>Eukaryota</taxon>
        <taxon>Fungi</taxon>
        <taxon>Dikarya</taxon>
        <taxon>Basidiomycota</taxon>
        <taxon>Agaricomycotina</taxon>
        <taxon>Agaricomycetes</taxon>
        <taxon>Polyporales</taxon>
        <taxon>Grifolaceae</taxon>
        <taxon>Grifola</taxon>
    </lineage>
</organism>
<comment type="caution">
    <text evidence="2">The sequence shown here is derived from an EMBL/GenBank/DDBJ whole genome shotgun (WGS) entry which is preliminary data.</text>
</comment>
<name>A0A1C7LZD5_GRIFR</name>
<dbReference type="EMBL" id="LUGG01000022">
    <property type="protein sequence ID" value="OBZ68174.1"/>
    <property type="molecule type" value="Genomic_DNA"/>
</dbReference>
<gene>
    <name evidence="2" type="ORF">A0H81_11918</name>
</gene>
<accession>A0A1C7LZD5</accession>
<keyword evidence="1" id="KW-0732">Signal</keyword>
<dbReference type="Proteomes" id="UP000092993">
    <property type="component" value="Unassembled WGS sequence"/>
</dbReference>
<keyword evidence="3" id="KW-1185">Reference proteome</keyword>
<reference evidence="2 3" key="1">
    <citation type="submission" date="2016-03" db="EMBL/GenBank/DDBJ databases">
        <title>Whole genome sequencing of Grifola frondosa 9006-11.</title>
        <authorList>
            <person name="Min B."/>
            <person name="Park H."/>
            <person name="Kim J.-G."/>
            <person name="Cho H."/>
            <person name="Oh Y.-L."/>
            <person name="Kong W.-S."/>
            <person name="Choi I.-G."/>
        </authorList>
    </citation>
    <scope>NUCLEOTIDE SEQUENCE [LARGE SCALE GENOMIC DNA]</scope>
    <source>
        <strain evidence="2 3">9006-11</strain>
    </source>
</reference>
<evidence type="ECO:0000256" key="1">
    <source>
        <dbReference type="SAM" id="SignalP"/>
    </source>
</evidence>
<feature type="signal peptide" evidence="1">
    <location>
        <begin position="1"/>
        <end position="22"/>
    </location>
</feature>
<sequence>MFSHGIYTLMPLFHLRALLVRAMSVCTQSGSNQARGSRDHHSCNVQGASARRHHWNSYRKSIILQMKPHNGL</sequence>